<dbReference type="InterPro" id="IPR044644">
    <property type="entry name" value="DinF-like"/>
</dbReference>
<feature type="transmembrane region" description="Helical" evidence="7">
    <location>
        <begin position="424"/>
        <end position="446"/>
    </location>
</feature>
<dbReference type="CDD" id="cd13136">
    <property type="entry name" value="MATE_DinF_like"/>
    <property type="match status" value="1"/>
</dbReference>
<evidence type="ECO:0000256" key="6">
    <source>
        <dbReference type="ARBA" id="ARBA00023136"/>
    </source>
</evidence>
<dbReference type="Pfam" id="PF01554">
    <property type="entry name" value="MatE"/>
    <property type="match status" value="2"/>
</dbReference>
<dbReference type="GO" id="GO:0042910">
    <property type="term" value="F:xenobiotic transmembrane transporter activity"/>
    <property type="evidence" value="ECO:0007669"/>
    <property type="project" value="InterPro"/>
</dbReference>
<feature type="transmembrane region" description="Helical" evidence="7">
    <location>
        <begin position="103"/>
        <end position="125"/>
    </location>
</feature>
<dbReference type="InterPro" id="IPR050222">
    <property type="entry name" value="MATE_MdtK"/>
</dbReference>
<comment type="similarity">
    <text evidence="2">Belongs to the multi antimicrobial extrusion (MATE) (TC 2.A.66.1) family.</text>
</comment>
<protein>
    <submittedName>
        <fullName evidence="8">Putative efflux protein, MATE family</fullName>
    </submittedName>
</protein>
<feature type="transmembrane region" description="Helical" evidence="7">
    <location>
        <begin position="205"/>
        <end position="226"/>
    </location>
</feature>
<evidence type="ECO:0000256" key="7">
    <source>
        <dbReference type="SAM" id="Phobius"/>
    </source>
</evidence>
<evidence type="ECO:0000313" key="9">
    <source>
        <dbReference type="Proteomes" id="UP000182771"/>
    </source>
</evidence>
<evidence type="ECO:0000256" key="5">
    <source>
        <dbReference type="ARBA" id="ARBA00022989"/>
    </source>
</evidence>
<keyword evidence="6 7" id="KW-0472">Membrane</keyword>
<dbReference type="Proteomes" id="UP000182771">
    <property type="component" value="Unassembled WGS sequence"/>
</dbReference>
<feature type="transmembrane region" description="Helical" evidence="7">
    <location>
        <begin position="402"/>
        <end position="418"/>
    </location>
</feature>
<dbReference type="EMBL" id="FNND01000007">
    <property type="protein sequence ID" value="SDX05743.1"/>
    <property type="molecule type" value="Genomic_DNA"/>
</dbReference>
<feature type="transmembrane region" description="Helical" evidence="7">
    <location>
        <begin position="27"/>
        <end position="47"/>
    </location>
</feature>
<keyword evidence="5 7" id="KW-1133">Transmembrane helix</keyword>
<accession>A0A1H2YKJ8</accession>
<evidence type="ECO:0000256" key="2">
    <source>
        <dbReference type="ARBA" id="ARBA00010199"/>
    </source>
</evidence>
<evidence type="ECO:0000256" key="4">
    <source>
        <dbReference type="ARBA" id="ARBA00022692"/>
    </source>
</evidence>
<evidence type="ECO:0000313" key="8">
    <source>
        <dbReference type="EMBL" id="SDX05743.1"/>
    </source>
</evidence>
<name>A0A1H2YKJ8_9FLAO</name>
<dbReference type="GO" id="GO:0015297">
    <property type="term" value="F:antiporter activity"/>
    <property type="evidence" value="ECO:0007669"/>
    <property type="project" value="InterPro"/>
</dbReference>
<feature type="transmembrane region" description="Helical" evidence="7">
    <location>
        <begin position="145"/>
        <end position="164"/>
    </location>
</feature>
<comment type="subcellular location">
    <subcellularLocation>
        <location evidence="1">Membrane</location>
        <topology evidence="1">Multi-pass membrane protein</topology>
    </subcellularLocation>
</comment>
<feature type="transmembrane region" description="Helical" evidence="7">
    <location>
        <begin position="330"/>
        <end position="350"/>
    </location>
</feature>
<proteinExistence type="inferred from homology"/>
<comment type="caution">
    <text evidence="8">The sequence shown here is derived from an EMBL/GenBank/DDBJ whole genome shotgun (WGS) entry which is preliminary data.</text>
</comment>
<evidence type="ECO:0000256" key="1">
    <source>
        <dbReference type="ARBA" id="ARBA00004141"/>
    </source>
</evidence>
<feature type="transmembrane region" description="Helical" evidence="7">
    <location>
        <begin position="253"/>
        <end position="271"/>
    </location>
</feature>
<evidence type="ECO:0000256" key="3">
    <source>
        <dbReference type="ARBA" id="ARBA00022448"/>
    </source>
</evidence>
<sequence length="463" mass="53278">MYLCRDFCKISNYLILKRIPIKEINRLAFPALVSGIIEPIISLTDTIMAGHIKEDTKDILGAVGIVSSFITALVWIFIQGSKAISAQISYAYGQNRLQQMRGLVAQVLSLSLVISVGCALITYLFTDFVLKDLYKAEKGLLENGLIYFRIRVWGLPLTFLTLAIHNIFRGLQNTSWAMYTGILSGVTNLVLDYLFVFVFDWNIRGLAWASLLAQAIMLATSVYLLYTKTPFRFQRTRRWHPDFMKNTRMSLDLFLRSLMMQATLYFSYYVATRLGGGKESTIVATHTVLNQVWLFSVFLFDGFCSAGGVLSGRLYSSEQFASIRYMIRDLFFIVTGIGLGIALVYFTLYIQIGEWLTKDADIRRLFYETFWIVVLMQPINAVTFLFDGFYKGLGFTKTLRNAFLIATFLGFFPIYYFVEYAYHWGLMGIWIALLIWMVFRGGILIIHYKTFFVTYKSSFFRIR</sequence>
<keyword evidence="3" id="KW-0813">Transport</keyword>
<gene>
    <name evidence="8" type="ORF">SAMN05444420_10781</name>
</gene>
<feature type="transmembrane region" description="Helical" evidence="7">
    <location>
        <begin position="370"/>
        <end position="390"/>
    </location>
</feature>
<feature type="transmembrane region" description="Helical" evidence="7">
    <location>
        <begin position="176"/>
        <end position="199"/>
    </location>
</feature>
<dbReference type="PANTHER" id="PTHR43298:SF2">
    <property type="entry name" value="FMN_FAD EXPORTER YEEO-RELATED"/>
    <property type="match status" value="1"/>
</dbReference>
<keyword evidence="4 7" id="KW-0812">Transmembrane</keyword>
<dbReference type="AlphaFoldDB" id="A0A1H2YKJ8"/>
<dbReference type="NCBIfam" id="TIGR00797">
    <property type="entry name" value="matE"/>
    <property type="match status" value="1"/>
</dbReference>
<reference evidence="8 9" key="1">
    <citation type="submission" date="2016-10" db="EMBL/GenBank/DDBJ databases">
        <authorList>
            <person name="Varghese N."/>
            <person name="Submissions S."/>
        </authorList>
    </citation>
    <scope>NUCLEOTIDE SEQUENCE [LARGE SCALE GENOMIC DNA]</scope>
    <source>
        <strain evidence="8 9">DSM 11449</strain>
    </source>
</reference>
<dbReference type="GO" id="GO:0005886">
    <property type="term" value="C:plasma membrane"/>
    <property type="evidence" value="ECO:0007669"/>
    <property type="project" value="TreeGrafter"/>
</dbReference>
<feature type="transmembrane region" description="Helical" evidence="7">
    <location>
        <begin position="291"/>
        <end position="310"/>
    </location>
</feature>
<organism evidence="8 9">
    <name type="scientific">Capnocytophaga granulosa</name>
    <dbReference type="NCBI Taxonomy" id="45242"/>
    <lineage>
        <taxon>Bacteria</taxon>
        <taxon>Pseudomonadati</taxon>
        <taxon>Bacteroidota</taxon>
        <taxon>Flavobacteriia</taxon>
        <taxon>Flavobacteriales</taxon>
        <taxon>Flavobacteriaceae</taxon>
        <taxon>Capnocytophaga</taxon>
    </lineage>
</organism>
<keyword evidence="9" id="KW-1185">Reference proteome</keyword>
<dbReference type="PANTHER" id="PTHR43298">
    <property type="entry name" value="MULTIDRUG RESISTANCE PROTEIN NORM-RELATED"/>
    <property type="match status" value="1"/>
</dbReference>
<feature type="transmembrane region" description="Helical" evidence="7">
    <location>
        <begin position="59"/>
        <end position="78"/>
    </location>
</feature>
<dbReference type="InterPro" id="IPR002528">
    <property type="entry name" value="MATE_fam"/>
</dbReference>